<protein>
    <recommendedName>
        <fullName evidence="6">FCP1 homology domain-containing protein</fullName>
    </recommendedName>
</protein>
<comment type="subcellular location">
    <subcellularLocation>
        <location evidence="1">Membrane</location>
        <topology evidence="1">Multi-pass membrane protein</topology>
    </subcellularLocation>
</comment>
<evidence type="ECO:0000256" key="1">
    <source>
        <dbReference type="ARBA" id="ARBA00004141"/>
    </source>
</evidence>
<dbReference type="Gene3D" id="3.40.50.1000">
    <property type="entry name" value="HAD superfamily/HAD-like"/>
    <property type="match status" value="1"/>
</dbReference>
<feature type="transmembrane region" description="Helical" evidence="5">
    <location>
        <begin position="57"/>
        <end position="77"/>
    </location>
</feature>
<dbReference type="Gene3D" id="3.40.50.10190">
    <property type="entry name" value="BRCT domain"/>
    <property type="match status" value="1"/>
</dbReference>
<dbReference type="PANTHER" id="PTHR10231">
    <property type="entry name" value="NUCLEOTIDE-SUGAR TRANSMEMBRANE TRANSPORTER"/>
    <property type="match status" value="1"/>
</dbReference>
<dbReference type="Proteomes" id="UP000574390">
    <property type="component" value="Unassembled WGS sequence"/>
</dbReference>
<dbReference type="AlphaFoldDB" id="A0A7J6TWS0"/>
<evidence type="ECO:0000256" key="3">
    <source>
        <dbReference type="ARBA" id="ARBA00022989"/>
    </source>
</evidence>
<dbReference type="InterPro" id="IPR007271">
    <property type="entry name" value="Nuc_sug_transpt"/>
</dbReference>
<dbReference type="InterPro" id="IPR036420">
    <property type="entry name" value="BRCT_dom_sf"/>
</dbReference>
<dbReference type="SMART" id="SM00577">
    <property type="entry name" value="CPDc"/>
    <property type="match status" value="1"/>
</dbReference>
<proteinExistence type="predicted"/>
<dbReference type="InterPro" id="IPR023214">
    <property type="entry name" value="HAD_sf"/>
</dbReference>
<accession>A0A7J6TWS0</accession>
<feature type="transmembrane region" description="Helical" evidence="5">
    <location>
        <begin position="25"/>
        <end position="45"/>
    </location>
</feature>
<evidence type="ECO:0000256" key="5">
    <source>
        <dbReference type="SAM" id="Phobius"/>
    </source>
</evidence>
<dbReference type="GO" id="GO:0000139">
    <property type="term" value="C:Golgi membrane"/>
    <property type="evidence" value="ECO:0007669"/>
    <property type="project" value="InterPro"/>
</dbReference>
<dbReference type="GO" id="GO:0015165">
    <property type="term" value="F:pyrimidine nucleotide-sugar transmembrane transporter activity"/>
    <property type="evidence" value="ECO:0007669"/>
    <property type="project" value="InterPro"/>
</dbReference>
<dbReference type="InterPro" id="IPR004274">
    <property type="entry name" value="FCP1_dom"/>
</dbReference>
<reference evidence="7 8" key="1">
    <citation type="submission" date="2020-04" db="EMBL/GenBank/DDBJ databases">
        <title>Perkinsus olseni comparative genomics.</title>
        <authorList>
            <person name="Bogema D.R."/>
        </authorList>
    </citation>
    <scope>NUCLEOTIDE SEQUENCE [LARGE SCALE GENOMIC DNA]</scope>
    <source>
        <strain evidence="7">ATCC PRA-205</strain>
    </source>
</reference>
<feature type="transmembrane region" description="Helical" evidence="5">
    <location>
        <begin position="89"/>
        <end position="106"/>
    </location>
</feature>
<sequence>MASALSGVGAAVSELALRSYNRNSYLFSAELAMYSALLVIGVEATAHGGVPELHPDFYTGLPLIPIFTQALGGIVVGQVTKHAGSVQKGFSIIGGIILTAMLRWAFVNAPLTTELCLAAPLTLLATYIRRPVGERPLPSKRLRRQRIPLGVSAGEIIAVDALPKDNEGDLILRTLSVLPAALSTNVMACLPREQRLVLAIDLDMLVVWSFEPATIALMAGTSHKRLQQPSRASGLGQVSVKGLNSEYPVCVRLRRGASEFVHRAAQAYDVGVISTKLSRSMVAAIARSVDGGGGAIAFVRGNDDIGLGQDYSSIVPRDRGEIIVLSDDKTVCPAGGTLIETDPYEFPALEDLAQELISSTRAGHVPAVLKHIDDNDHDGGVLKEQYQLSGARAKAEVQRSVLQGCVICLGPKWPKDSRKVVERRLTEFGAAVWHNPLKARWEEVTHIICWRREVDDEWREKVKLPADVWAASKMCVVHRAWAARVFALWIRPLEETFRMDRVKSVLGGEGEREAAALDWTEASHWTIMNT</sequence>
<dbReference type="EMBL" id="JABANM010004692">
    <property type="protein sequence ID" value="KAF4748856.1"/>
    <property type="molecule type" value="Genomic_DNA"/>
</dbReference>
<organism evidence="7 8">
    <name type="scientific">Perkinsus olseni</name>
    <name type="common">Perkinsus atlanticus</name>
    <dbReference type="NCBI Taxonomy" id="32597"/>
    <lineage>
        <taxon>Eukaryota</taxon>
        <taxon>Sar</taxon>
        <taxon>Alveolata</taxon>
        <taxon>Perkinsozoa</taxon>
        <taxon>Perkinsea</taxon>
        <taxon>Perkinsida</taxon>
        <taxon>Perkinsidae</taxon>
        <taxon>Perkinsus</taxon>
    </lineage>
</organism>
<evidence type="ECO:0000256" key="4">
    <source>
        <dbReference type="ARBA" id="ARBA00023136"/>
    </source>
</evidence>
<evidence type="ECO:0000313" key="8">
    <source>
        <dbReference type="Proteomes" id="UP000574390"/>
    </source>
</evidence>
<keyword evidence="4 5" id="KW-0472">Membrane</keyword>
<evidence type="ECO:0000259" key="6">
    <source>
        <dbReference type="SMART" id="SM00577"/>
    </source>
</evidence>
<name>A0A7J6TWS0_PEROL</name>
<feature type="domain" description="FCP1 homology" evidence="6">
    <location>
        <begin position="194"/>
        <end position="351"/>
    </location>
</feature>
<dbReference type="SUPFAM" id="SSF52113">
    <property type="entry name" value="BRCT domain"/>
    <property type="match status" value="1"/>
</dbReference>
<keyword evidence="3 5" id="KW-1133">Transmembrane helix</keyword>
<feature type="non-terminal residue" evidence="7">
    <location>
        <position position="530"/>
    </location>
</feature>
<comment type="caution">
    <text evidence="7">The sequence shown here is derived from an EMBL/GenBank/DDBJ whole genome shotgun (WGS) entry which is preliminary data.</text>
</comment>
<keyword evidence="2 5" id="KW-0812">Transmembrane</keyword>
<evidence type="ECO:0000256" key="2">
    <source>
        <dbReference type="ARBA" id="ARBA00022692"/>
    </source>
</evidence>
<evidence type="ECO:0000313" key="7">
    <source>
        <dbReference type="EMBL" id="KAF4748856.1"/>
    </source>
</evidence>
<gene>
    <name evidence="7" type="ORF">FOZ62_022605</name>
</gene>